<dbReference type="Pfam" id="PF13181">
    <property type="entry name" value="TPR_8"/>
    <property type="match status" value="1"/>
</dbReference>
<dbReference type="AlphaFoldDB" id="A0A9W7EFV9"/>
<dbReference type="Proteomes" id="UP001165082">
    <property type="component" value="Unassembled WGS sequence"/>
</dbReference>
<dbReference type="InterPro" id="IPR019734">
    <property type="entry name" value="TPR_rpt"/>
</dbReference>
<evidence type="ECO:0000313" key="6">
    <source>
        <dbReference type="Proteomes" id="UP001165082"/>
    </source>
</evidence>
<gene>
    <name evidence="5" type="ORF">TrRE_jg3182</name>
</gene>
<keyword evidence="2 3" id="KW-0802">TPR repeat</keyword>
<feature type="repeat" description="TPR" evidence="3">
    <location>
        <begin position="488"/>
        <end position="521"/>
    </location>
</feature>
<evidence type="ECO:0000256" key="3">
    <source>
        <dbReference type="PROSITE-ProRule" id="PRU00339"/>
    </source>
</evidence>
<dbReference type="PROSITE" id="PS50005">
    <property type="entry name" value="TPR"/>
    <property type="match status" value="1"/>
</dbReference>
<proteinExistence type="predicted"/>
<dbReference type="InterPro" id="IPR011990">
    <property type="entry name" value="TPR-like_helical_dom_sf"/>
</dbReference>
<dbReference type="Pfam" id="PF13374">
    <property type="entry name" value="TPR_10"/>
    <property type="match status" value="1"/>
</dbReference>
<accession>A0A9W7EFV9</accession>
<sequence>MKPSGRGQVVTNAYDREHCRQENSAAPHSTRPNTLEFVVHVPDNDLADVAAAALNPMAAKKPASSLWSKAKKAAEVKTRSIFLAFNTPNDKKMWYAVVKQSVRLCRECNNIYGAATIESSFSWINSNLNKLAKANVTKIGAIGNDQGTSARNPTHAGRGSDLDELLGRYDNFRDHIYSIGEHVLSSVKNARAFLNFRSSDTEIQAIVADKYGGDHLKAINIFKFSFVCGNSSAMAKIFNLLSSGSTNKTPDGSTVEWRSVKFENNFAPHSKSQREVEGVVYKRVALYLEVDLPKPGDKIIVEADLHLQSMLQCINIASNEGSPLSLYSDNHFVGANKVYRELVFRYECYKSCAKTMRKEKLELRPFYVREIEYIHVKEIGFRKESHSKTIDQDLNEASLDLALATTLRRHYSASANLPMMEAKVIPLLSFVEEKRGLHLGRSHPLTLQSVNSMALTLRKMKKYDEAEAAYNRSLKALIKNGANDAKTANVYHNLGILLQLKGDVRKAIECFEKDVEILSEVYGVSHPDTLSSIKHLVKICNPHYNDKVAKYRSLATKGEMKAHGGGSLDFLEAVNQNAESQIESGQSAEAAIALHEALDEFDKRTKGTGEEKDALKARLCCLNNLGVALMMEDDVTGATKTLQECAAGFASNRQYGPQHASTVMVMNNLGMLLASQRRDQEAEGCYRRALKGIQPYLEKGSKLVSFGGRKVANKSPEEIAELEEAGNALRANLAQVTTNLEEKVALYSKVLAQTEKKVDPKKHPTNPELVLAMQNLTAALIKKSKTQPPAEADKTYFQAMEYANKLIAVYQRKPRMYEKELKVFNALLTPSNTI</sequence>
<dbReference type="EMBL" id="BRXZ01001724">
    <property type="protein sequence ID" value="GMH77358.1"/>
    <property type="molecule type" value="Genomic_DNA"/>
</dbReference>
<dbReference type="SUPFAM" id="SSF48452">
    <property type="entry name" value="TPR-like"/>
    <property type="match status" value="1"/>
</dbReference>
<dbReference type="PANTHER" id="PTHR45641">
    <property type="entry name" value="TETRATRICOPEPTIDE REPEAT PROTEIN (AFU_ORTHOLOGUE AFUA_6G03870)"/>
    <property type="match status" value="1"/>
</dbReference>
<dbReference type="SMART" id="SM00028">
    <property type="entry name" value="TPR"/>
    <property type="match status" value="3"/>
</dbReference>
<evidence type="ECO:0000256" key="2">
    <source>
        <dbReference type="ARBA" id="ARBA00022803"/>
    </source>
</evidence>
<feature type="region of interest" description="Disordered" evidence="4">
    <location>
        <begin position="1"/>
        <end position="30"/>
    </location>
</feature>
<evidence type="ECO:0000313" key="5">
    <source>
        <dbReference type="EMBL" id="GMH77358.1"/>
    </source>
</evidence>
<name>A0A9W7EFV9_9STRA</name>
<keyword evidence="1" id="KW-0677">Repeat</keyword>
<comment type="caution">
    <text evidence="5">The sequence shown here is derived from an EMBL/GenBank/DDBJ whole genome shotgun (WGS) entry which is preliminary data.</text>
</comment>
<dbReference type="OrthoDB" id="626167at2759"/>
<dbReference type="Pfam" id="PF13424">
    <property type="entry name" value="TPR_12"/>
    <property type="match status" value="1"/>
</dbReference>
<reference evidence="5" key="1">
    <citation type="submission" date="2022-07" db="EMBL/GenBank/DDBJ databases">
        <title>Genome analysis of Parmales, a sister group of diatoms, reveals the evolutionary specialization of diatoms from phago-mixotrophs to photoautotrophs.</title>
        <authorList>
            <person name="Ban H."/>
            <person name="Sato S."/>
            <person name="Yoshikawa S."/>
            <person name="Kazumasa Y."/>
            <person name="Nakamura Y."/>
            <person name="Ichinomiya M."/>
            <person name="Saitoh K."/>
            <person name="Sato N."/>
            <person name="Blanc-Mathieu R."/>
            <person name="Endo H."/>
            <person name="Kuwata A."/>
            <person name="Ogata H."/>
        </authorList>
    </citation>
    <scope>NUCLEOTIDE SEQUENCE</scope>
</reference>
<keyword evidence="6" id="KW-1185">Reference proteome</keyword>
<protein>
    <recommendedName>
        <fullName evidence="7">Kinesin light chain</fullName>
    </recommendedName>
</protein>
<evidence type="ECO:0008006" key="7">
    <source>
        <dbReference type="Google" id="ProtNLM"/>
    </source>
</evidence>
<dbReference type="PANTHER" id="PTHR45641:SF19">
    <property type="entry name" value="NEPHROCYSTIN-3"/>
    <property type="match status" value="1"/>
</dbReference>
<dbReference type="Gene3D" id="1.25.40.10">
    <property type="entry name" value="Tetratricopeptide repeat domain"/>
    <property type="match status" value="2"/>
</dbReference>
<evidence type="ECO:0000256" key="4">
    <source>
        <dbReference type="SAM" id="MobiDB-lite"/>
    </source>
</evidence>
<evidence type="ECO:0000256" key="1">
    <source>
        <dbReference type="ARBA" id="ARBA00022737"/>
    </source>
</evidence>
<organism evidence="5 6">
    <name type="scientific">Triparma retinervis</name>
    <dbReference type="NCBI Taxonomy" id="2557542"/>
    <lineage>
        <taxon>Eukaryota</taxon>
        <taxon>Sar</taxon>
        <taxon>Stramenopiles</taxon>
        <taxon>Ochrophyta</taxon>
        <taxon>Bolidophyceae</taxon>
        <taxon>Parmales</taxon>
        <taxon>Triparmaceae</taxon>
        <taxon>Triparma</taxon>
    </lineage>
</organism>